<reference evidence="2" key="1">
    <citation type="submission" date="2020-02" db="EMBL/GenBank/DDBJ databases">
        <authorList>
            <person name="Meier V. D."/>
        </authorList>
    </citation>
    <scope>NUCLEOTIDE SEQUENCE</scope>
    <source>
        <strain evidence="2">AVDCRST_MAG77</strain>
    </source>
</reference>
<feature type="non-terminal residue" evidence="2">
    <location>
        <position position="84"/>
    </location>
</feature>
<feature type="non-terminal residue" evidence="2">
    <location>
        <position position="1"/>
    </location>
</feature>
<name>A0A6J4JK07_9CHLR</name>
<sequence>AAFTVFRRLHSRRVFLRSIISIPAVPARFALPCGRDYKGLQPATKTRLSRPTRAPSVAPEHAPHRHDRMARSPIHASVCQGSQI</sequence>
<proteinExistence type="predicted"/>
<dbReference type="EMBL" id="CADCTC010000204">
    <property type="protein sequence ID" value="CAA9280243.1"/>
    <property type="molecule type" value="Genomic_DNA"/>
</dbReference>
<evidence type="ECO:0000256" key="1">
    <source>
        <dbReference type="SAM" id="MobiDB-lite"/>
    </source>
</evidence>
<feature type="region of interest" description="Disordered" evidence="1">
    <location>
        <begin position="40"/>
        <end position="84"/>
    </location>
</feature>
<protein>
    <submittedName>
        <fullName evidence="2">Uncharacterized protein</fullName>
    </submittedName>
</protein>
<organism evidence="2">
    <name type="scientific">uncultured Chloroflexota bacterium</name>
    <dbReference type="NCBI Taxonomy" id="166587"/>
    <lineage>
        <taxon>Bacteria</taxon>
        <taxon>Bacillati</taxon>
        <taxon>Chloroflexota</taxon>
        <taxon>environmental samples</taxon>
    </lineage>
</organism>
<accession>A0A6J4JK07</accession>
<dbReference type="AlphaFoldDB" id="A0A6J4JK07"/>
<evidence type="ECO:0000313" key="2">
    <source>
        <dbReference type="EMBL" id="CAA9280243.1"/>
    </source>
</evidence>
<gene>
    <name evidence="2" type="ORF">AVDCRST_MAG77-4338</name>
</gene>